<evidence type="ECO:0000259" key="7">
    <source>
        <dbReference type="Pfam" id="PF07282"/>
    </source>
</evidence>
<dbReference type="InterPro" id="IPR051399">
    <property type="entry name" value="RNA-guided_DNA_endo/Transpos"/>
</dbReference>
<gene>
    <name evidence="8" type="ORF">NAS2_1077</name>
</gene>
<evidence type="ECO:0000313" key="8">
    <source>
        <dbReference type="EMBL" id="BBE42466.1"/>
    </source>
</evidence>
<proteinExistence type="inferred from homology"/>
<dbReference type="NCBIfam" id="TIGR01766">
    <property type="entry name" value="IS200/IS605 family accessory protein TnpB-like domain"/>
    <property type="match status" value="1"/>
</dbReference>
<dbReference type="Proteomes" id="UP000509448">
    <property type="component" value="Chromosome"/>
</dbReference>
<evidence type="ECO:0000259" key="6">
    <source>
        <dbReference type="Pfam" id="PF01385"/>
    </source>
</evidence>
<protein>
    <submittedName>
        <fullName evidence="8">Transposase ISC1316</fullName>
    </submittedName>
</protein>
<evidence type="ECO:0000313" key="9">
    <source>
        <dbReference type="Proteomes" id="UP000509448"/>
    </source>
</evidence>
<sequence length="400" mass="46483">MGLKFRAYAGEEMARALRARLDAACALYNALRSADAEAYRERGKGLTQYELRTLALRLRREHDEFRALFSQVAQQVADRFYEAKERFFEGLARFPRAKKPHRYYSLVYPQHGWKVLDVRPIRSGKKRMMRIRFSNLGEFDVLVHRDFPLDEVARVIVKMNRAGEIYVIFYVEGFNPYTPLPSTGKVGGIDVGIEKLIATSDGQYAPNPRIYERALVRLRRLQRELSRKQRGSRRRLKVKRRLARAHERVANIRRDLYLKLGKILAELYDLVVMEDIDVKELIGKSYRSQRRRLHDVSFHELRAMIEYQMRKYGKEFAAVDPKDTSRTCARCGYVREDLTLGDRVYVCPACGWTADRDYNAALNILARTGRGPPVVPVELRPLPLPTEWQGGAMSREAPRL</sequence>
<dbReference type="GO" id="GO:0006310">
    <property type="term" value="P:DNA recombination"/>
    <property type="evidence" value="ECO:0007669"/>
    <property type="project" value="UniProtKB-KW"/>
</dbReference>
<dbReference type="InterPro" id="IPR001959">
    <property type="entry name" value="Transposase"/>
</dbReference>
<reference evidence="8 9" key="1">
    <citation type="journal article" date="2019" name="ISME J.">
        <title>Isolation and characterization of a thermophilic sulfur- and iron-reducing thaumarchaeote from a terrestrial acidic hot spring.</title>
        <authorList>
            <person name="Kato S."/>
            <person name="Itoh T."/>
            <person name="Yuki M."/>
            <person name="Nagamori M."/>
            <person name="Ohnishi M."/>
            <person name="Uematsu K."/>
            <person name="Suzuki K."/>
            <person name="Takashina T."/>
            <person name="Ohkuma M."/>
        </authorList>
    </citation>
    <scope>NUCLEOTIDE SEQUENCE [LARGE SCALE GENOMIC DNA]</scope>
    <source>
        <strain evidence="8 9">NAS-02</strain>
    </source>
</reference>
<dbReference type="AlphaFoldDB" id="A0A4P2VCW6"/>
<comment type="similarity">
    <text evidence="1">In the C-terminal section; belongs to the transposase 35 family.</text>
</comment>
<dbReference type="Pfam" id="PF07282">
    <property type="entry name" value="Cas12f1-like_TNB"/>
    <property type="match status" value="1"/>
</dbReference>
<dbReference type="PANTHER" id="PTHR30405">
    <property type="entry name" value="TRANSPOSASE"/>
    <property type="match status" value="1"/>
</dbReference>
<evidence type="ECO:0000256" key="4">
    <source>
        <dbReference type="ARBA" id="ARBA00023125"/>
    </source>
</evidence>
<keyword evidence="5" id="KW-0233">DNA recombination</keyword>
<evidence type="ECO:0000256" key="2">
    <source>
        <dbReference type="ARBA" id="ARBA00011044"/>
    </source>
</evidence>
<dbReference type="EMBL" id="AP018732">
    <property type="protein sequence ID" value="BBE42466.1"/>
    <property type="molecule type" value="Genomic_DNA"/>
</dbReference>
<dbReference type="NCBIfam" id="NF040570">
    <property type="entry name" value="guided_TnpB"/>
    <property type="match status" value="1"/>
</dbReference>
<accession>A0A4P2VCW6</accession>
<feature type="domain" description="Cas12f1-like TNB" evidence="7">
    <location>
        <begin position="298"/>
        <end position="364"/>
    </location>
</feature>
<keyword evidence="9" id="KW-1185">Reference proteome</keyword>
<evidence type="ECO:0000256" key="1">
    <source>
        <dbReference type="ARBA" id="ARBA00008761"/>
    </source>
</evidence>
<evidence type="ECO:0000256" key="3">
    <source>
        <dbReference type="ARBA" id="ARBA00022578"/>
    </source>
</evidence>
<keyword evidence="3" id="KW-0815">Transposition</keyword>
<dbReference type="GO" id="GO:0003677">
    <property type="term" value="F:DNA binding"/>
    <property type="evidence" value="ECO:0007669"/>
    <property type="project" value="UniProtKB-KW"/>
</dbReference>
<name>A0A4P2VCW6_9ARCH</name>
<comment type="similarity">
    <text evidence="2">In the N-terminal section; belongs to the transposase 2 family.</text>
</comment>
<keyword evidence="4" id="KW-0238">DNA-binding</keyword>
<feature type="domain" description="Probable transposase IS891/IS1136/IS1341" evidence="6">
    <location>
        <begin position="178"/>
        <end position="281"/>
    </location>
</feature>
<dbReference type="KEGG" id="ccai:NAS2_1077"/>
<dbReference type="GO" id="GO:0032196">
    <property type="term" value="P:transposition"/>
    <property type="evidence" value="ECO:0007669"/>
    <property type="project" value="UniProtKB-KW"/>
</dbReference>
<organism evidence="8 9">
    <name type="scientific">Conexivisphaera calida</name>
    <dbReference type="NCBI Taxonomy" id="1874277"/>
    <lineage>
        <taxon>Archaea</taxon>
        <taxon>Nitrososphaerota</taxon>
        <taxon>Conexivisphaeria</taxon>
        <taxon>Conexivisphaerales</taxon>
        <taxon>Conexivisphaeraceae</taxon>
        <taxon>Conexivisphaera</taxon>
    </lineage>
</organism>
<evidence type="ECO:0000256" key="5">
    <source>
        <dbReference type="ARBA" id="ARBA00023172"/>
    </source>
</evidence>
<dbReference type="Pfam" id="PF01385">
    <property type="entry name" value="OrfB_IS605"/>
    <property type="match status" value="1"/>
</dbReference>
<dbReference type="PANTHER" id="PTHR30405:SF11">
    <property type="entry name" value="RNA-GUIDED DNA ENDONUCLEASE RV2885C-RELATED"/>
    <property type="match status" value="1"/>
</dbReference>
<dbReference type="InterPro" id="IPR010095">
    <property type="entry name" value="Cas12f1-like_TNB"/>
</dbReference>